<keyword evidence="2" id="KW-1185">Reference proteome</keyword>
<protein>
    <recommendedName>
        <fullName evidence="3">Reverse transcriptase</fullName>
    </recommendedName>
</protein>
<dbReference type="AlphaFoldDB" id="A0A7R8UG81"/>
<evidence type="ECO:0000313" key="2">
    <source>
        <dbReference type="Proteomes" id="UP000594454"/>
    </source>
</evidence>
<organism evidence="1 2">
    <name type="scientific">Hermetia illucens</name>
    <name type="common">Black soldier fly</name>
    <dbReference type="NCBI Taxonomy" id="343691"/>
    <lineage>
        <taxon>Eukaryota</taxon>
        <taxon>Metazoa</taxon>
        <taxon>Ecdysozoa</taxon>
        <taxon>Arthropoda</taxon>
        <taxon>Hexapoda</taxon>
        <taxon>Insecta</taxon>
        <taxon>Pterygota</taxon>
        <taxon>Neoptera</taxon>
        <taxon>Endopterygota</taxon>
        <taxon>Diptera</taxon>
        <taxon>Brachycera</taxon>
        <taxon>Stratiomyomorpha</taxon>
        <taxon>Stratiomyidae</taxon>
        <taxon>Hermetiinae</taxon>
        <taxon>Hermetia</taxon>
    </lineage>
</organism>
<evidence type="ECO:0000313" key="1">
    <source>
        <dbReference type="EMBL" id="CAD7080110.1"/>
    </source>
</evidence>
<gene>
    <name evidence="1" type="ORF">HERILL_LOCUS3284</name>
</gene>
<dbReference type="EMBL" id="LR899009">
    <property type="protein sequence ID" value="CAD7080110.1"/>
    <property type="molecule type" value="Genomic_DNA"/>
</dbReference>
<sequence>MSSLKGERSPPITCPELLQNIVNPLFPVDLNGTSLPAVHLNPDEVPIVVNEEVLDAAKRLIEKKTLGPDGIPNIALKVAARTAPDMSAQVFTACLREGEFPEQWKVQKPILIPKAGKPLGDPSSYRPICLVNTIGKLFERVIYNRLLAVAEGGPRQSRRLLLSRVVSSVLLYAAPVWATALNNKVNCRKLGMAYRLSALRVCSAYRTTSGEAACVLAGMLPIDILAKESRRLYDKTYAAGESSAFRRQLARWESIEWWQQRWDESQTGRWTYRIIPDIRRWFERNHGELSYELTQFLSGDGGYRVYLHRFGHDESPCCPRCGNVAENADACHI</sequence>
<dbReference type="InParanoid" id="A0A7R8UG81"/>
<accession>A0A7R8UG81</accession>
<proteinExistence type="predicted"/>
<dbReference type="Proteomes" id="UP000594454">
    <property type="component" value="Chromosome 1"/>
</dbReference>
<reference evidence="1 2" key="1">
    <citation type="submission" date="2020-11" db="EMBL/GenBank/DDBJ databases">
        <authorList>
            <person name="Wallbank WR R."/>
            <person name="Pardo Diaz C."/>
            <person name="Kozak K."/>
            <person name="Martin S."/>
            <person name="Jiggins C."/>
            <person name="Moest M."/>
            <person name="Warren A I."/>
            <person name="Generalovic N T."/>
            <person name="Byers J.R.P. K."/>
            <person name="Montejo-Kovacevich G."/>
            <person name="Yen C E."/>
        </authorList>
    </citation>
    <scope>NUCLEOTIDE SEQUENCE [LARGE SCALE GENOMIC DNA]</scope>
</reference>
<evidence type="ECO:0008006" key="3">
    <source>
        <dbReference type="Google" id="ProtNLM"/>
    </source>
</evidence>
<dbReference type="PANTHER" id="PTHR19446">
    <property type="entry name" value="REVERSE TRANSCRIPTASES"/>
    <property type="match status" value="1"/>
</dbReference>
<name>A0A7R8UG81_HERIL</name>